<name>A0AAJ4N015_AGRTU</name>
<reference evidence="2" key="1">
    <citation type="submission" date="2020-02" db="EMBL/GenBank/DDBJ databases">
        <title>Unexpected conservation and global transmission of agrobacterial virulence plasmids.</title>
        <authorList>
            <person name="Weisberg A.J."/>
            <person name="Davis E.W. II"/>
            <person name="Tabima J.R."/>
            <person name="Belcher M.S."/>
            <person name="Miller M."/>
            <person name="Kuo C.-H."/>
            <person name="Loper J.E."/>
            <person name="Grunwald N.J."/>
            <person name="Putnam M.L."/>
            <person name="Chang J.H."/>
        </authorList>
    </citation>
    <scope>NUCLEOTIDE SEQUENCE</scope>
    <source>
        <strain evidence="2">Q15/94</strain>
    </source>
</reference>
<dbReference type="Proteomes" id="UP000663946">
    <property type="component" value="Chromosome 1"/>
</dbReference>
<dbReference type="EMBL" id="CP049216">
    <property type="protein sequence ID" value="QTG12386.1"/>
    <property type="molecule type" value="Genomic_DNA"/>
</dbReference>
<protein>
    <submittedName>
        <fullName evidence="2">Uncharacterized protein</fullName>
    </submittedName>
</protein>
<gene>
    <name evidence="2" type="ORF">G6M86_03625</name>
</gene>
<evidence type="ECO:0000313" key="2">
    <source>
        <dbReference type="EMBL" id="QTG12386.1"/>
    </source>
</evidence>
<evidence type="ECO:0000313" key="3">
    <source>
        <dbReference type="Proteomes" id="UP000663946"/>
    </source>
</evidence>
<evidence type="ECO:0000256" key="1">
    <source>
        <dbReference type="SAM" id="MobiDB-lite"/>
    </source>
</evidence>
<dbReference type="RefSeq" id="WP_333721858.1">
    <property type="nucleotide sequence ID" value="NZ_CP049216.1"/>
</dbReference>
<organism evidence="2 3">
    <name type="scientific">Agrobacterium tumefaciens</name>
    <dbReference type="NCBI Taxonomy" id="358"/>
    <lineage>
        <taxon>Bacteria</taxon>
        <taxon>Pseudomonadati</taxon>
        <taxon>Pseudomonadota</taxon>
        <taxon>Alphaproteobacteria</taxon>
        <taxon>Hyphomicrobiales</taxon>
        <taxon>Rhizobiaceae</taxon>
        <taxon>Rhizobium/Agrobacterium group</taxon>
        <taxon>Agrobacterium</taxon>
        <taxon>Agrobacterium tumefaciens complex</taxon>
    </lineage>
</organism>
<proteinExistence type="predicted"/>
<feature type="region of interest" description="Disordered" evidence="1">
    <location>
        <begin position="1"/>
        <end position="21"/>
    </location>
</feature>
<dbReference type="AlphaFoldDB" id="A0AAJ4N015"/>
<accession>A0AAJ4N015</accession>
<sequence length="86" mass="9883">MGDENLAAREPSEKDLNFKKTTREVRVEQSVQTAELTIDRDEGSQALSEYVRRKFNLSRDFEVRVTICDTERTDDLCLVTVTKVAD</sequence>